<comment type="similarity">
    <text evidence="5">Belongs to the Omp25/RopB family.</text>
</comment>
<evidence type="ECO:0000259" key="7">
    <source>
        <dbReference type="Pfam" id="PF13505"/>
    </source>
</evidence>
<dbReference type="InterPro" id="IPR011250">
    <property type="entry name" value="OMP/PagP_B-barrel"/>
</dbReference>
<feature type="signal peptide" evidence="6">
    <location>
        <begin position="1"/>
        <end position="19"/>
    </location>
</feature>
<keyword evidence="9" id="KW-1185">Reference proteome</keyword>
<dbReference type="PANTHER" id="PTHR34001:SF3">
    <property type="entry name" value="BLL7405 PROTEIN"/>
    <property type="match status" value="1"/>
</dbReference>
<keyword evidence="4" id="KW-0998">Cell outer membrane</keyword>
<dbReference type="SUPFAM" id="SSF56925">
    <property type="entry name" value="OMPA-like"/>
    <property type="match status" value="1"/>
</dbReference>
<dbReference type="Proteomes" id="UP001156905">
    <property type="component" value="Unassembled WGS sequence"/>
</dbReference>
<name>A0ABQ6AUM9_9BRAD</name>
<evidence type="ECO:0000256" key="3">
    <source>
        <dbReference type="ARBA" id="ARBA00023136"/>
    </source>
</evidence>
<protein>
    <submittedName>
        <fullName evidence="8">Membrane protein</fullName>
    </submittedName>
</protein>
<keyword evidence="2 6" id="KW-0732">Signal</keyword>
<evidence type="ECO:0000313" key="8">
    <source>
        <dbReference type="EMBL" id="GLR84694.1"/>
    </source>
</evidence>
<comment type="caution">
    <text evidence="8">The sequence shown here is derived from an EMBL/GenBank/DDBJ whole genome shotgun (WGS) entry which is preliminary data.</text>
</comment>
<sequence length="282" mass="29140">MRLALAGSLVLLGTIAASAADLAPTYTKAPLVAPVSSWTGFYVGGNLGGDWGRSDQSSDITSAGAFFGPGCFAPSNICQVNVVDVQNAGTQRLNTSGFTGGGQIGYNWQAGAAVFGIEADFDFFRSQGSGSRTVSPVSGVAGTVTVTDTMSTDWLVTLRPRIGWAVNNWLFYGTGGLAVSNLKSDWTFAETRFGNAAAGSVSGTKAGWTVGAGVETKLAGGWSLGLEYLFVHFDNVSATVPVVLPAGGGPAPQNFFHSADLETNIVRAKLNYQFGGPVVAKF</sequence>
<dbReference type="Gene3D" id="2.40.160.20">
    <property type="match status" value="1"/>
</dbReference>
<dbReference type="RefSeq" id="WP_284262726.1">
    <property type="nucleotide sequence ID" value="NZ_BSOW01000004.1"/>
</dbReference>
<dbReference type="PANTHER" id="PTHR34001">
    <property type="entry name" value="BLL7405 PROTEIN"/>
    <property type="match status" value="1"/>
</dbReference>
<gene>
    <name evidence="8" type="ORF">GCM10007857_14040</name>
</gene>
<evidence type="ECO:0000256" key="1">
    <source>
        <dbReference type="ARBA" id="ARBA00004442"/>
    </source>
</evidence>
<dbReference type="InterPro" id="IPR027385">
    <property type="entry name" value="Beta-barrel_OMP"/>
</dbReference>
<evidence type="ECO:0000256" key="4">
    <source>
        <dbReference type="ARBA" id="ARBA00023237"/>
    </source>
</evidence>
<keyword evidence="3" id="KW-0472">Membrane</keyword>
<comment type="subcellular location">
    <subcellularLocation>
        <location evidence="1">Cell outer membrane</location>
    </subcellularLocation>
</comment>
<reference evidence="9" key="1">
    <citation type="journal article" date="2019" name="Int. J. Syst. Evol. Microbiol.">
        <title>The Global Catalogue of Microorganisms (GCM) 10K type strain sequencing project: providing services to taxonomists for standard genome sequencing and annotation.</title>
        <authorList>
            <consortium name="The Broad Institute Genomics Platform"/>
            <consortium name="The Broad Institute Genome Sequencing Center for Infectious Disease"/>
            <person name="Wu L."/>
            <person name="Ma J."/>
        </authorList>
    </citation>
    <scope>NUCLEOTIDE SEQUENCE [LARGE SCALE GENOMIC DNA]</scope>
    <source>
        <strain evidence="9">NBRC 102520</strain>
    </source>
</reference>
<evidence type="ECO:0000256" key="5">
    <source>
        <dbReference type="ARBA" id="ARBA00038306"/>
    </source>
</evidence>
<accession>A0ABQ6AUM9</accession>
<dbReference type="InterPro" id="IPR051692">
    <property type="entry name" value="OMP-like"/>
</dbReference>
<dbReference type="EMBL" id="BSOW01000004">
    <property type="protein sequence ID" value="GLR84694.1"/>
    <property type="molecule type" value="Genomic_DNA"/>
</dbReference>
<feature type="domain" description="Outer membrane protein beta-barrel" evidence="7">
    <location>
        <begin position="9"/>
        <end position="274"/>
    </location>
</feature>
<proteinExistence type="inferred from homology"/>
<evidence type="ECO:0000256" key="6">
    <source>
        <dbReference type="SAM" id="SignalP"/>
    </source>
</evidence>
<dbReference type="Pfam" id="PF13505">
    <property type="entry name" value="OMP_b-brl"/>
    <property type="match status" value="1"/>
</dbReference>
<organism evidence="8 9">
    <name type="scientific">Bradyrhizobium iriomotense</name>
    <dbReference type="NCBI Taxonomy" id="441950"/>
    <lineage>
        <taxon>Bacteria</taxon>
        <taxon>Pseudomonadati</taxon>
        <taxon>Pseudomonadota</taxon>
        <taxon>Alphaproteobacteria</taxon>
        <taxon>Hyphomicrobiales</taxon>
        <taxon>Nitrobacteraceae</taxon>
        <taxon>Bradyrhizobium</taxon>
    </lineage>
</organism>
<evidence type="ECO:0000313" key="9">
    <source>
        <dbReference type="Proteomes" id="UP001156905"/>
    </source>
</evidence>
<evidence type="ECO:0000256" key="2">
    <source>
        <dbReference type="ARBA" id="ARBA00022729"/>
    </source>
</evidence>
<feature type="chain" id="PRO_5046382609" evidence="6">
    <location>
        <begin position="20"/>
        <end position="282"/>
    </location>
</feature>